<gene>
    <name evidence="1" type="ORF">LY11_03464</name>
</gene>
<dbReference type="Pfam" id="PF10012">
    <property type="entry name" value="DUF2255"/>
    <property type="match status" value="1"/>
</dbReference>
<dbReference type="AlphaFoldDB" id="A0A327SJR7"/>
<dbReference type="EMBL" id="QLLR01000019">
    <property type="protein sequence ID" value="RAJ28144.1"/>
    <property type="molecule type" value="Genomic_DNA"/>
</dbReference>
<dbReference type="Proteomes" id="UP000249754">
    <property type="component" value="Unassembled WGS sequence"/>
</dbReference>
<organism evidence="1 2">
    <name type="scientific">Pedobacter cryoconitis</name>
    <dbReference type="NCBI Taxonomy" id="188932"/>
    <lineage>
        <taxon>Bacteria</taxon>
        <taxon>Pseudomonadati</taxon>
        <taxon>Bacteroidota</taxon>
        <taxon>Sphingobacteriia</taxon>
        <taxon>Sphingobacteriales</taxon>
        <taxon>Sphingobacteriaceae</taxon>
        <taxon>Pedobacter</taxon>
    </lineage>
</organism>
<evidence type="ECO:0000313" key="2">
    <source>
        <dbReference type="Proteomes" id="UP000249754"/>
    </source>
</evidence>
<evidence type="ECO:0000313" key="1">
    <source>
        <dbReference type="EMBL" id="RAJ28144.1"/>
    </source>
</evidence>
<reference evidence="1 2" key="1">
    <citation type="submission" date="2018-06" db="EMBL/GenBank/DDBJ databases">
        <title>Genomic Encyclopedia of Archaeal and Bacterial Type Strains, Phase II (KMG-II): from individual species to whole genera.</title>
        <authorList>
            <person name="Goeker M."/>
        </authorList>
    </citation>
    <scope>NUCLEOTIDE SEQUENCE [LARGE SCALE GENOMIC DNA]</scope>
    <source>
        <strain evidence="1 2">DSM 14825</strain>
    </source>
</reference>
<dbReference type="RefSeq" id="WP_111634878.1">
    <property type="nucleotide sequence ID" value="NZ_QLLR01000019.1"/>
</dbReference>
<dbReference type="InterPro" id="IPR016888">
    <property type="entry name" value="UCP028498"/>
</dbReference>
<name>A0A327SJR7_9SPHI</name>
<protein>
    <submittedName>
        <fullName evidence="1">Uncharacterized protein DUF2255</fullName>
    </submittedName>
</protein>
<dbReference type="OrthoDB" id="980661at2"/>
<sequence length="130" mass="15293">MNKENLQQELINYVNSNTLVEIKGGTSRVTFLEIWMVSVGHRIFARSWGMSNKSWFTEFIAQGVGQLKLGEHVIDVRGQQLKDDEMNSLIDHAYQDKYIQKENEPYVNEITELKYHNFTMEFFPVFIEVQ</sequence>
<dbReference type="STRING" id="188932.AY601_0155"/>
<proteinExistence type="predicted"/>
<accession>A0A327SJR7</accession>
<comment type="caution">
    <text evidence="1">The sequence shown here is derived from an EMBL/GenBank/DDBJ whole genome shotgun (WGS) entry which is preliminary data.</text>
</comment>